<dbReference type="GO" id="GO:0004674">
    <property type="term" value="F:protein serine/threonine kinase activity"/>
    <property type="evidence" value="ECO:0007669"/>
    <property type="project" value="UniProtKB-KW"/>
</dbReference>
<protein>
    <submittedName>
        <fullName evidence="2">Serine/threonine protein kinase</fullName>
    </submittedName>
</protein>
<accession>A0ABW3DUD6</accession>
<feature type="compositionally biased region" description="Polar residues" evidence="1">
    <location>
        <begin position="13"/>
        <end position="22"/>
    </location>
</feature>
<keyword evidence="2" id="KW-0418">Kinase</keyword>
<evidence type="ECO:0000313" key="2">
    <source>
        <dbReference type="EMBL" id="MFD0887458.1"/>
    </source>
</evidence>
<gene>
    <name evidence="2" type="ORF">ACFQ08_23180</name>
</gene>
<keyword evidence="3" id="KW-1185">Reference proteome</keyword>
<feature type="non-terminal residue" evidence="2">
    <location>
        <position position="1"/>
    </location>
</feature>
<reference evidence="3" key="1">
    <citation type="journal article" date="2019" name="Int. J. Syst. Evol. Microbiol.">
        <title>The Global Catalogue of Microorganisms (GCM) 10K type strain sequencing project: providing services to taxonomists for standard genome sequencing and annotation.</title>
        <authorList>
            <consortium name="The Broad Institute Genomics Platform"/>
            <consortium name="The Broad Institute Genome Sequencing Center for Infectious Disease"/>
            <person name="Wu L."/>
            <person name="Ma J."/>
        </authorList>
    </citation>
    <scope>NUCLEOTIDE SEQUENCE [LARGE SCALE GENOMIC DNA]</scope>
    <source>
        <strain evidence="3">CCUG 62974</strain>
    </source>
</reference>
<evidence type="ECO:0000313" key="3">
    <source>
        <dbReference type="Proteomes" id="UP001597024"/>
    </source>
</evidence>
<dbReference type="Proteomes" id="UP001597024">
    <property type="component" value="Unassembled WGS sequence"/>
</dbReference>
<dbReference type="EMBL" id="JBHTHX010000941">
    <property type="protein sequence ID" value="MFD0887458.1"/>
    <property type="molecule type" value="Genomic_DNA"/>
</dbReference>
<proteinExistence type="predicted"/>
<feature type="region of interest" description="Disordered" evidence="1">
    <location>
        <begin position="1"/>
        <end position="23"/>
    </location>
</feature>
<name>A0ABW3DUD6_9ACTN</name>
<keyword evidence="2" id="KW-0723">Serine/threonine-protein kinase</keyword>
<sequence length="121" mass="12425">PTAAKPAAEESRPQANPHTPQQACGAGYYVQRSASFTGGTVYQLYNTSTGSNCVVTMKTADVGKATSVWATLEVEGGGSKTERGEFKYYAGPVILPAKGKCVRFSGGNSADSVSAPPANCG</sequence>
<comment type="caution">
    <text evidence="2">The sequence shown here is derived from an EMBL/GenBank/DDBJ whole genome shotgun (WGS) entry which is preliminary data.</text>
</comment>
<evidence type="ECO:0000256" key="1">
    <source>
        <dbReference type="SAM" id="MobiDB-lite"/>
    </source>
</evidence>
<keyword evidence="2" id="KW-0808">Transferase</keyword>
<organism evidence="2 3">
    <name type="scientific">Streptosporangium algeriense</name>
    <dbReference type="NCBI Taxonomy" id="1682748"/>
    <lineage>
        <taxon>Bacteria</taxon>
        <taxon>Bacillati</taxon>
        <taxon>Actinomycetota</taxon>
        <taxon>Actinomycetes</taxon>
        <taxon>Streptosporangiales</taxon>
        <taxon>Streptosporangiaceae</taxon>
        <taxon>Streptosporangium</taxon>
    </lineage>
</organism>